<name>A0A0V1GXS6_9BILA</name>
<comment type="caution">
    <text evidence="1">The sequence shown here is derived from an EMBL/GenBank/DDBJ whole genome shotgun (WGS) entry which is preliminary data.</text>
</comment>
<proteinExistence type="predicted"/>
<evidence type="ECO:0000313" key="1">
    <source>
        <dbReference type="EMBL" id="KRZ03083.1"/>
    </source>
</evidence>
<organism evidence="1 2">
    <name type="scientific">Trichinella zimbabwensis</name>
    <dbReference type="NCBI Taxonomy" id="268475"/>
    <lineage>
        <taxon>Eukaryota</taxon>
        <taxon>Metazoa</taxon>
        <taxon>Ecdysozoa</taxon>
        <taxon>Nematoda</taxon>
        <taxon>Enoplea</taxon>
        <taxon>Dorylaimia</taxon>
        <taxon>Trichinellida</taxon>
        <taxon>Trichinellidae</taxon>
        <taxon>Trichinella</taxon>
    </lineage>
</organism>
<keyword evidence="2" id="KW-1185">Reference proteome</keyword>
<dbReference type="EMBL" id="JYDP01000205">
    <property type="protein sequence ID" value="KRZ03083.1"/>
    <property type="molecule type" value="Genomic_DNA"/>
</dbReference>
<dbReference type="AlphaFoldDB" id="A0A0V1GXS6"/>
<sequence length="67" mass="7546">MQCIKSEICFTDDGNSNDFTEFPMRKGIDQSPHTLAVQRVLNTAEEGLTEFKPFTDGNGIFSFVEKL</sequence>
<reference evidence="1 2" key="1">
    <citation type="submission" date="2015-01" db="EMBL/GenBank/DDBJ databases">
        <title>Evolution of Trichinella species and genotypes.</title>
        <authorList>
            <person name="Korhonen P.K."/>
            <person name="Edoardo P."/>
            <person name="Giuseppe L.R."/>
            <person name="Gasser R.B."/>
        </authorList>
    </citation>
    <scope>NUCLEOTIDE SEQUENCE [LARGE SCALE GENOMIC DNA]</scope>
    <source>
        <strain evidence="1">ISS1029</strain>
    </source>
</reference>
<evidence type="ECO:0000313" key="2">
    <source>
        <dbReference type="Proteomes" id="UP000055024"/>
    </source>
</evidence>
<dbReference type="Proteomes" id="UP000055024">
    <property type="component" value="Unassembled WGS sequence"/>
</dbReference>
<accession>A0A0V1GXS6</accession>
<protein>
    <submittedName>
        <fullName evidence="1">Uncharacterized protein</fullName>
    </submittedName>
</protein>
<gene>
    <name evidence="1" type="ORF">T11_12598</name>
</gene>